<evidence type="ECO:0000256" key="20">
    <source>
        <dbReference type="SAM" id="Phobius"/>
    </source>
</evidence>
<dbReference type="GO" id="GO:0044539">
    <property type="term" value="P:long-chain fatty acid import into cell"/>
    <property type="evidence" value="ECO:0007669"/>
    <property type="project" value="TreeGrafter"/>
</dbReference>
<dbReference type="InterPro" id="IPR020845">
    <property type="entry name" value="AMP-binding_CS"/>
</dbReference>
<evidence type="ECO:0000256" key="2">
    <source>
        <dbReference type="ARBA" id="ARBA00004585"/>
    </source>
</evidence>
<evidence type="ECO:0000256" key="15">
    <source>
        <dbReference type="ARBA" id="ARBA00023140"/>
    </source>
</evidence>
<evidence type="ECO:0000256" key="18">
    <source>
        <dbReference type="ARBA" id="ARBA00068795"/>
    </source>
</evidence>
<keyword evidence="13" id="KW-0445">Lipid transport</keyword>
<keyword evidence="5" id="KW-0813">Transport</keyword>
<dbReference type="Pfam" id="PF13193">
    <property type="entry name" value="AMP-binding_C"/>
    <property type="match status" value="1"/>
</dbReference>
<dbReference type="OrthoDB" id="10253869at2759"/>
<comment type="function">
    <text evidence="17">Acyl-CoA synthetase required for both the import of long chain fatty acids (LCFAs) (C14-C18) and the activation very long chain fatty acids (VLCFAs) (C20-C26) by esterification of the fatty acids into metabolically active CoA-thioesters for subsequent degradation or incorporation into phospholipids. The transport and fatty acyl-CoA synthetase activities are genetically separable and are thus independent activities. Esterifies VLCFAs in the peroxisome matrix. The VLCFAs are actively transported into peroxisomes by a PXA1-PXA2 heterodimeric transporter in the peroxisomal membrane.</text>
</comment>
<protein>
    <recommendedName>
        <fullName evidence="18">Very long-chain fatty acid transport protein</fullName>
    </recommendedName>
    <alternativeName>
        <fullName evidence="19">Very-long-chain acyl-CoA synthetase</fullName>
    </alternativeName>
</protein>
<dbReference type="Pfam" id="PF00501">
    <property type="entry name" value="AMP-binding"/>
    <property type="match status" value="1"/>
</dbReference>
<comment type="subcellular location">
    <subcellularLocation>
        <location evidence="3">Cell membrane</location>
        <topology evidence="3">Multi-pass membrane protein</topology>
    </subcellularLocation>
    <subcellularLocation>
        <location evidence="1">Lipid droplet</location>
    </subcellularLocation>
    <subcellularLocation>
        <location evidence="2">Peroxisome membrane</location>
        <topology evidence="2">Multi-pass membrane protein</topology>
    </subcellularLocation>
</comment>
<organism evidence="23 24">
    <name type="scientific">Penicillium bovifimosum</name>
    <dbReference type="NCBI Taxonomy" id="126998"/>
    <lineage>
        <taxon>Eukaryota</taxon>
        <taxon>Fungi</taxon>
        <taxon>Dikarya</taxon>
        <taxon>Ascomycota</taxon>
        <taxon>Pezizomycotina</taxon>
        <taxon>Eurotiomycetes</taxon>
        <taxon>Eurotiomycetidae</taxon>
        <taxon>Eurotiales</taxon>
        <taxon>Aspergillaceae</taxon>
        <taxon>Penicillium</taxon>
    </lineage>
</organism>
<evidence type="ECO:0000313" key="24">
    <source>
        <dbReference type="Proteomes" id="UP001149079"/>
    </source>
</evidence>
<evidence type="ECO:0000256" key="5">
    <source>
        <dbReference type="ARBA" id="ARBA00022448"/>
    </source>
</evidence>
<dbReference type="AlphaFoldDB" id="A0A9W9L0L0"/>
<dbReference type="Proteomes" id="UP001149079">
    <property type="component" value="Unassembled WGS sequence"/>
</dbReference>
<accession>A0A9W9L0L0</accession>
<evidence type="ECO:0000259" key="21">
    <source>
        <dbReference type="Pfam" id="PF00501"/>
    </source>
</evidence>
<evidence type="ECO:0000256" key="16">
    <source>
        <dbReference type="ARBA" id="ARBA00051585"/>
    </source>
</evidence>
<comment type="catalytic activity">
    <reaction evidence="16">
        <text>a very long-chain fatty acid + ATP + CoA = a very long-chain fatty acyl-CoA + AMP + diphosphate</text>
        <dbReference type="Rhea" id="RHEA:54536"/>
        <dbReference type="ChEBI" id="CHEBI:30616"/>
        <dbReference type="ChEBI" id="CHEBI:33019"/>
        <dbReference type="ChEBI" id="CHEBI:57287"/>
        <dbReference type="ChEBI" id="CHEBI:58950"/>
        <dbReference type="ChEBI" id="CHEBI:138261"/>
        <dbReference type="ChEBI" id="CHEBI:456215"/>
    </reaction>
</comment>
<reference evidence="23" key="1">
    <citation type="submission" date="2022-11" db="EMBL/GenBank/DDBJ databases">
        <authorList>
            <person name="Petersen C."/>
        </authorList>
    </citation>
    <scope>NUCLEOTIDE SEQUENCE</scope>
    <source>
        <strain evidence="23">IBT 22155</strain>
    </source>
</reference>
<keyword evidence="14 20" id="KW-0472">Membrane</keyword>
<keyword evidence="24" id="KW-1185">Reference proteome</keyword>
<dbReference type="InterPro" id="IPR042099">
    <property type="entry name" value="ANL_N_sf"/>
</dbReference>
<dbReference type="GO" id="GO:0005324">
    <property type="term" value="F:long-chain fatty acid transmembrane transporter activity"/>
    <property type="evidence" value="ECO:0007669"/>
    <property type="project" value="TreeGrafter"/>
</dbReference>
<dbReference type="GO" id="GO:0004467">
    <property type="term" value="F:long-chain fatty acid-CoA ligase activity"/>
    <property type="evidence" value="ECO:0007669"/>
    <property type="project" value="TreeGrafter"/>
</dbReference>
<sequence length="653" mass="72555">MPLPDIPLSLAIPAVATTLAYLNAKWSLSYDLKLVKGGLKTSMKSHFAERGDRLNLFYILEAHALNPKTANNQFIVYNGQTTTFHEAYIMVLRYGAWFKKVHGVQRKEIVAIDFMNSSTFIFMVMGLWSIGAVPAFINYNLTGKPLTHSIRTSTARLLVVDEEVRPCFPAEQEEILTSPAFRDGKGPIEIVYHTPEVEAQVLGMEPTREDDAVRSGAIARDMAILIYTSGTTGLPKPAIVSWRKCWFGSLFSQDWMGITPSDRFFTCMPLYHSSASVLGFVTCLMSGATLIIGRKFSARNFIKEARDNNATIIQYVGETLRYILGAAPEIDPVTGEDLDKKHNIRLAFGNGLRPDIWNRVKERFNIPTIAEFYAATEGTAGSWNISSNDFSAGAIGRNGAIGNFLLGRSTAIVDVDHETQEPWRDPKTGLCKKVPRGDPGELLFALDAADPRAAFQGYFQNDKATEGKIIRDVVKKGDAYFRTGDMVRWDTDGRWFFSDRIGDTFRWKSENVSTNEVAEVLGSHPEVHEANVYGVALPNHDGRAGCATIIFNQQIANGSLSEAALEPSSEVLNSLATHAIQNLPRFAIPLFLRVAPEVQSTGNNKQMKHILRTEGVDPARVSSKDRLYWLQGNSYVPFGQKEWEQLNGGQVRL</sequence>
<feature type="domain" description="AMP-dependent synthetase/ligase" evidence="21">
    <location>
        <begin position="68"/>
        <end position="442"/>
    </location>
</feature>
<keyword evidence="7" id="KW-0436">Ligase</keyword>
<dbReference type="InterPro" id="IPR000873">
    <property type="entry name" value="AMP-dep_synth/lig_dom"/>
</dbReference>
<dbReference type="Gene3D" id="3.30.300.30">
    <property type="match status" value="1"/>
</dbReference>
<evidence type="ECO:0000256" key="17">
    <source>
        <dbReference type="ARBA" id="ARBA00060276"/>
    </source>
</evidence>
<comment type="similarity">
    <text evidence="4">Belongs to the ATP-dependent AMP-binding enzyme family.</text>
</comment>
<evidence type="ECO:0000256" key="12">
    <source>
        <dbReference type="ARBA" id="ARBA00022989"/>
    </source>
</evidence>
<keyword evidence="12 20" id="KW-1133">Transmembrane helix</keyword>
<dbReference type="PANTHER" id="PTHR43107">
    <property type="entry name" value="LONG-CHAIN FATTY ACID TRANSPORT PROTEIN"/>
    <property type="match status" value="1"/>
</dbReference>
<evidence type="ECO:0000256" key="11">
    <source>
        <dbReference type="ARBA" id="ARBA00022840"/>
    </source>
</evidence>
<evidence type="ECO:0000256" key="7">
    <source>
        <dbReference type="ARBA" id="ARBA00022598"/>
    </source>
</evidence>
<dbReference type="GeneID" id="81406189"/>
<evidence type="ECO:0000256" key="14">
    <source>
        <dbReference type="ARBA" id="ARBA00023136"/>
    </source>
</evidence>
<dbReference type="InterPro" id="IPR045851">
    <property type="entry name" value="AMP-bd_C_sf"/>
</dbReference>
<evidence type="ECO:0000256" key="1">
    <source>
        <dbReference type="ARBA" id="ARBA00004502"/>
    </source>
</evidence>
<evidence type="ECO:0000256" key="19">
    <source>
        <dbReference type="ARBA" id="ARBA00078285"/>
    </source>
</evidence>
<dbReference type="EMBL" id="JAPQKL010000005">
    <property type="protein sequence ID" value="KAJ5130236.1"/>
    <property type="molecule type" value="Genomic_DNA"/>
</dbReference>
<evidence type="ECO:0000256" key="10">
    <source>
        <dbReference type="ARBA" id="ARBA00022741"/>
    </source>
</evidence>
<dbReference type="GO" id="GO:0005811">
    <property type="term" value="C:lipid droplet"/>
    <property type="evidence" value="ECO:0007669"/>
    <property type="project" value="UniProtKB-SubCell"/>
</dbReference>
<keyword evidence="11" id="KW-0067">ATP-binding</keyword>
<evidence type="ECO:0000256" key="3">
    <source>
        <dbReference type="ARBA" id="ARBA00004651"/>
    </source>
</evidence>
<keyword evidence="6" id="KW-1003">Cell membrane</keyword>
<keyword evidence="8" id="KW-0551">Lipid droplet</keyword>
<dbReference type="SUPFAM" id="SSF56801">
    <property type="entry name" value="Acetyl-CoA synthetase-like"/>
    <property type="match status" value="1"/>
</dbReference>
<dbReference type="Gene3D" id="3.40.50.12780">
    <property type="entry name" value="N-terminal domain of ligase-like"/>
    <property type="match status" value="1"/>
</dbReference>
<gene>
    <name evidence="23" type="ORF">N7515_006275</name>
</gene>
<keyword evidence="10" id="KW-0547">Nucleotide-binding</keyword>
<dbReference type="InterPro" id="IPR025110">
    <property type="entry name" value="AMP-bd_C"/>
</dbReference>
<dbReference type="GO" id="GO:0005778">
    <property type="term" value="C:peroxisomal membrane"/>
    <property type="evidence" value="ECO:0007669"/>
    <property type="project" value="UniProtKB-SubCell"/>
</dbReference>
<dbReference type="FunFam" id="3.30.300.30:FF:000002">
    <property type="entry name" value="Long-chain fatty acid transport protein 1"/>
    <property type="match status" value="1"/>
</dbReference>
<proteinExistence type="inferred from homology"/>
<name>A0A9W9L0L0_9EURO</name>
<dbReference type="PANTHER" id="PTHR43107:SF15">
    <property type="entry name" value="FATTY ACID TRANSPORT PROTEIN 3, ISOFORM A"/>
    <property type="match status" value="1"/>
</dbReference>
<feature type="transmembrane region" description="Helical" evidence="20">
    <location>
        <begin position="270"/>
        <end position="293"/>
    </location>
</feature>
<feature type="transmembrane region" description="Helical" evidence="20">
    <location>
        <begin position="114"/>
        <end position="137"/>
    </location>
</feature>
<reference evidence="23" key="2">
    <citation type="journal article" date="2023" name="IMA Fungus">
        <title>Comparative genomic study of the Penicillium genus elucidates a diverse pangenome and 15 lateral gene transfer events.</title>
        <authorList>
            <person name="Petersen C."/>
            <person name="Sorensen T."/>
            <person name="Nielsen M.R."/>
            <person name="Sondergaard T.E."/>
            <person name="Sorensen J.L."/>
            <person name="Fitzpatrick D.A."/>
            <person name="Frisvad J.C."/>
            <person name="Nielsen K.L."/>
        </authorList>
    </citation>
    <scope>NUCLEOTIDE SEQUENCE</scope>
    <source>
        <strain evidence="23">IBT 22155</strain>
    </source>
</reference>
<evidence type="ECO:0000256" key="9">
    <source>
        <dbReference type="ARBA" id="ARBA00022692"/>
    </source>
</evidence>
<evidence type="ECO:0000256" key="8">
    <source>
        <dbReference type="ARBA" id="ARBA00022677"/>
    </source>
</evidence>
<dbReference type="PROSITE" id="PS00455">
    <property type="entry name" value="AMP_BINDING"/>
    <property type="match status" value="1"/>
</dbReference>
<dbReference type="RefSeq" id="XP_056520615.1">
    <property type="nucleotide sequence ID" value="XM_056667019.1"/>
</dbReference>
<dbReference type="GO" id="GO:0005524">
    <property type="term" value="F:ATP binding"/>
    <property type="evidence" value="ECO:0007669"/>
    <property type="project" value="UniProtKB-KW"/>
</dbReference>
<comment type="caution">
    <text evidence="23">The sequence shown here is derived from an EMBL/GenBank/DDBJ whole genome shotgun (WGS) entry which is preliminary data.</text>
</comment>
<feature type="domain" description="AMP-binding enzyme C-terminal" evidence="22">
    <location>
        <begin position="516"/>
        <end position="605"/>
    </location>
</feature>
<dbReference type="FunFam" id="3.40.50.12780:FF:000019">
    <property type="entry name" value="Long-chain fatty acid transporter"/>
    <property type="match status" value="1"/>
</dbReference>
<evidence type="ECO:0000256" key="6">
    <source>
        <dbReference type="ARBA" id="ARBA00022475"/>
    </source>
</evidence>
<evidence type="ECO:0000256" key="4">
    <source>
        <dbReference type="ARBA" id="ARBA00006432"/>
    </source>
</evidence>
<keyword evidence="9 20" id="KW-0812">Transmembrane</keyword>
<dbReference type="GO" id="GO:0009898">
    <property type="term" value="C:cytoplasmic side of plasma membrane"/>
    <property type="evidence" value="ECO:0007669"/>
    <property type="project" value="TreeGrafter"/>
</dbReference>
<evidence type="ECO:0000313" key="23">
    <source>
        <dbReference type="EMBL" id="KAJ5130236.1"/>
    </source>
</evidence>
<evidence type="ECO:0000256" key="13">
    <source>
        <dbReference type="ARBA" id="ARBA00023055"/>
    </source>
</evidence>
<keyword evidence="15" id="KW-0576">Peroxisome</keyword>
<evidence type="ECO:0000259" key="22">
    <source>
        <dbReference type="Pfam" id="PF13193"/>
    </source>
</evidence>